<accession>A0A512C128</accession>
<evidence type="ECO:0000313" key="1">
    <source>
        <dbReference type="EMBL" id="GEO17912.1"/>
    </source>
</evidence>
<organism evidence="1 2">
    <name type="scientific">Microvirga aerophila</name>
    <dbReference type="NCBI Taxonomy" id="670291"/>
    <lineage>
        <taxon>Bacteria</taxon>
        <taxon>Pseudomonadati</taxon>
        <taxon>Pseudomonadota</taxon>
        <taxon>Alphaproteobacteria</taxon>
        <taxon>Hyphomicrobiales</taxon>
        <taxon>Methylobacteriaceae</taxon>
        <taxon>Microvirga</taxon>
    </lineage>
</organism>
<evidence type="ECO:0000313" key="2">
    <source>
        <dbReference type="Proteomes" id="UP000321085"/>
    </source>
</evidence>
<dbReference type="AlphaFoldDB" id="A0A512C128"/>
<gene>
    <name evidence="1" type="ORF">MAE02_56080</name>
</gene>
<dbReference type="Proteomes" id="UP000321085">
    <property type="component" value="Unassembled WGS sequence"/>
</dbReference>
<reference evidence="1 2" key="1">
    <citation type="submission" date="2019-07" db="EMBL/GenBank/DDBJ databases">
        <title>Whole genome shotgun sequence of Microvirga aerophila NBRC 106136.</title>
        <authorList>
            <person name="Hosoyama A."/>
            <person name="Uohara A."/>
            <person name="Ohji S."/>
            <person name="Ichikawa N."/>
        </authorList>
    </citation>
    <scope>NUCLEOTIDE SEQUENCE [LARGE SCALE GENOMIC DNA]</scope>
    <source>
        <strain evidence="1 2">NBRC 106136</strain>
    </source>
</reference>
<protein>
    <submittedName>
        <fullName evidence="1">Uncharacterized protein</fullName>
    </submittedName>
</protein>
<name>A0A512C128_9HYPH</name>
<sequence length="89" mass="9778">MPPRPFQANVLEPVPLETGPFGSNGLNYLPHCLLGTLARKAVVFDHLRPFLPPGGTMFGSTLLGEGVERSSMARTLMRFYNTKAIFSNE</sequence>
<proteinExistence type="predicted"/>
<keyword evidence="2" id="KW-1185">Reference proteome</keyword>
<dbReference type="EMBL" id="BJYU01000135">
    <property type="protein sequence ID" value="GEO17912.1"/>
    <property type="molecule type" value="Genomic_DNA"/>
</dbReference>
<comment type="caution">
    <text evidence="1">The sequence shown here is derived from an EMBL/GenBank/DDBJ whole genome shotgun (WGS) entry which is preliminary data.</text>
</comment>